<reference evidence="11 12" key="1">
    <citation type="journal article" date="2017" name="Gigascience">
        <title>Draft genome of the honey bee ectoparasitic mite, Tropilaelaps mercedesae, is shaped by the parasitic life history.</title>
        <authorList>
            <person name="Dong X."/>
            <person name="Armstrong S.D."/>
            <person name="Xia D."/>
            <person name="Makepeace B.L."/>
            <person name="Darby A.C."/>
            <person name="Kadowaki T."/>
        </authorList>
    </citation>
    <scope>NUCLEOTIDE SEQUENCE [LARGE SCALE GENOMIC DNA]</scope>
    <source>
        <strain evidence="11">Wuxi-XJTLU</strain>
    </source>
</reference>
<dbReference type="GO" id="GO:0000977">
    <property type="term" value="F:RNA polymerase II transcription regulatory region sequence-specific DNA binding"/>
    <property type="evidence" value="ECO:0007669"/>
    <property type="project" value="TreeGrafter"/>
</dbReference>
<keyword evidence="3 8" id="KW-0862">Zinc</keyword>
<dbReference type="PROSITE" id="PS50023">
    <property type="entry name" value="LIM_DOMAIN_2"/>
    <property type="match status" value="1"/>
</dbReference>
<dbReference type="STRING" id="418985.A0A1V9XMF5"/>
<keyword evidence="6 11" id="KW-0371">Homeobox</keyword>
<feature type="domain" description="LIM zinc-binding" evidence="10">
    <location>
        <begin position="25"/>
        <end position="86"/>
    </location>
</feature>
<feature type="compositionally biased region" description="Low complexity" evidence="9">
    <location>
        <begin position="7"/>
        <end position="17"/>
    </location>
</feature>
<dbReference type="PANTHER" id="PTHR24208">
    <property type="entry name" value="LIM/HOMEOBOX PROTEIN LHX"/>
    <property type="match status" value="1"/>
</dbReference>
<keyword evidence="7" id="KW-0539">Nucleus</keyword>
<dbReference type="SUPFAM" id="SSF57716">
    <property type="entry name" value="Glucocorticoid receptor-like (DNA-binding domain)"/>
    <property type="match status" value="2"/>
</dbReference>
<comment type="caution">
    <text evidence="11">The sequence shown here is derived from an EMBL/GenBank/DDBJ whole genome shotgun (WGS) entry which is preliminary data.</text>
</comment>
<dbReference type="EMBL" id="MNPL01007725">
    <property type="protein sequence ID" value="OQR74593.1"/>
    <property type="molecule type" value="Genomic_DNA"/>
</dbReference>
<dbReference type="GO" id="GO:0046872">
    <property type="term" value="F:metal ion binding"/>
    <property type="evidence" value="ECO:0007669"/>
    <property type="project" value="UniProtKB-KW"/>
</dbReference>
<proteinExistence type="predicted"/>
<dbReference type="SMART" id="SM00132">
    <property type="entry name" value="LIM"/>
    <property type="match status" value="1"/>
</dbReference>
<evidence type="ECO:0000256" key="3">
    <source>
        <dbReference type="ARBA" id="ARBA00022833"/>
    </source>
</evidence>
<keyword evidence="2 8" id="KW-0479">Metal-binding</keyword>
<dbReference type="Proteomes" id="UP000192247">
    <property type="component" value="Unassembled WGS sequence"/>
</dbReference>
<evidence type="ECO:0000259" key="10">
    <source>
        <dbReference type="PROSITE" id="PS50023"/>
    </source>
</evidence>
<protein>
    <submittedName>
        <fullName evidence="11">Lim homeobox protein-like</fullName>
    </submittedName>
</protein>
<evidence type="ECO:0000256" key="9">
    <source>
        <dbReference type="SAM" id="MobiDB-lite"/>
    </source>
</evidence>
<dbReference type="GO" id="GO:0005634">
    <property type="term" value="C:nucleus"/>
    <property type="evidence" value="ECO:0007669"/>
    <property type="project" value="UniProtKB-SubCell"/>
</dbReference>
<gene>
    <name evidence="11" type="ORF">BIW11_03400</name>
</gene>
<dbReference type="PROSITE" id="PS00478">
    <property type="entry name" value="LIM_DOMAIN_1"/>
    <property type="match status" value="1"/>
</dbReference>
<dbReference type="AlphaFoldDB" id="A0A1V9XMF5"/>
<evidence type="ECO:0000256" key="8">
    <source>
        <dbReference type="PROSITE-ProRule" id="PRU00125"/>
    </source>
</evidence>
<evidence type="ECO:0000256" key="2">
    <source>
        <dbReference type="ARBA" id="ARBA00022723"/>
    </source>
</evidence>
<evidence type="ECO:0000256" key="7">
    <source>
        <dbReference type="ARBA" id="ARBA00023242"/>
    </source>
</evidence>
<dbReference type="GO" id="GO:0030182">
    <property type="term" value="P:neuron differentiation"/>
    <property type="evidence" value="ECO:0007669"/>
    <property type="project" value="TreeGrafter"/>
</dbReference>
<evidence type="ECO:0000256" key="6">
    <source>
        <dbReference type="ARBA" id="ARBA00023155"/>
    </source>
</evidence>
<evidence type="ECO:0000256" key="1">
    <source>
        <dbReference type="ARBA" id="ARBA00004123"/>
    </source>
</evidence>
<dbReference type="InParanoid" id="A0A1V9XMF5"/>
<dbReference type="PANTHER" id="PTHR24208:SF168">
    <property type="entry name" value="PROTEIN APTEROUS"/>
    <property type="match status" value="1"/>
</dbReference>
<keyword evidence="5 11" id="KW-0238">DNA-binding</keyword>
<feature type="region of interest" description="Disordered" evidence="9">
    <location>
        <begin position="1"/>
        <end position="20"/>
    </location>
</feature>
<dbReference type="GO" id="GO:0000981">
    <property type="term" value="F:DNA-binding transcription factor activity, RNA polymerase II-specific"/>
    <property type="evidence" value="ECO:0007669"/>
    <property type="project" value="TreeGrafter"/>
</dbReference>
<evidence type="ECO:0000256" key="4">
    <source>
        <dbReference type="ARBA" id="ARBA00023038"/>
    </source>
</evidence>
<sequence>MPIMETSSSEMSGSSSPGVGGTGGKQCYGCGSHIHDRFYLLAAERQWHTACLRCSHCKVHLDNELSCFARSGAIYCKEDYYRYAHFADYQYPVEVSTSSHLKDSFEETSVARSGAVGRISQSHM</sequence>
<accession>A0A1V9XMF5</accession>
<dbReference type="OrthoDB" id="6507315at2759"/>
<dbReference type="Gene3D" id="2.10.110.10">
    <property type="entry name" value="Cysteine Rich Protein"/>
    <property type="match status" value="1"/>
</dbReference>
<keyword evidence="4 8" id="KW-0440">LIM domain</keyword>
<evidence type="ECO:0000256" key="5">
    <source>
        <dbReference type="ARBA" id="ARBA00023125"/>
    </source>
</evidence>
<dbReference type="InterPro" id="IPR050453">
    <property type="entry name" value="LIM_Homeobox_TF"/>
</dbReference>
<keyword evidence="12" id="KW-1185">Reference proteome</keyword>
<evidence type="ECO:0000313" key="11">
    <source>
        <dbReference type="EMBL" id="OQR74593.1"/>
    </source>
</evidence>
<dbReference type="InterPro" id="IPR001781">
    <property type="entry name" value="Znf_LIM"/>
</dbReference>
<dbReference type="FunFam" id="2.10.110.10:FF:000033">
    <property type="entry name" value="LIM/homeobox protein Lhx9 isoform X2"/>
    <property type="match status" value="1"/>
</dbReference>
<comment type="subcellular location">
    <subcellularLocation>
        <location evidence="1">Nucleus</location>
    </subcellularLocation>
</comment>
<organism evidence="11 12">
    <name type="scientific">Tropilaelaps mercedesae</name>
    <dbReference type="NCBI Taxonomy" id="418985"/>
    <lineage>
        <taxon>Eukaryota</taxon>
        <taxon>Metazoa</taxon>
        <taxon>Ecdysozoa</taxon>
        <taxon>Arthropoda</taxon>
        <taxon>Chelicerata</taxon>
        <taxon>Arachnida</taxon>
        <taxon>Acari</taxon>
        <taxon>Parasitiformes</taxon>
        <taxon>Mesostigmata</taxon>
        <taxon>Gamasina</taxon>
        <taxon>Dermanyssoidea</taxon>
        <taxon>Laelapidae</taxon>
        <taxon>Tropilaelaps</taxon>
    </lineage>
</organism>
<evidence type="ECO:0000313" key="12">
    <source>
        <dbReference type="Proteomes" id="UP000192247"/>
    </source>
</evidence>
<dbReference type="Pfam" id="PF00412">
    <property type="entry name" value="LIM"/>
    <property type="match status" value="1"/>
</dbReference>
<name>A0A1V9XMF5_9ACAR</name>